<evidence type="ECO:0000313" key="2">
    <source>
        <dbReference type="EMBL" id="TQN64752.1"/>
    </source>
</evidence>
<gene>
    <name evidence="2" type="ORF">CSHISOI_10682</name>
</gene>
<dbReference type="Proteomes" id="UP000326340">
    <property type="component" value="Unassembled WGS sequence"/>
</dbReference>
<organism evidence="2 3">
    <name type="scientific">Colletotrichum shisoi</name>
    <dbReference type="NCBI Taxonomy" id="2078593"/>
    <lineage>
        <taxon>Eukaryota</taxon>
        <taxon>Fungi</taxon>
        <taxon>Dikarya</taxon>
        <taxon>Ascomycota</taxon>
        <taxon>Pezizomycotina</taxon>
        <taxon>Sordariomycetes</taxon>
        <taxon>Hypocreomycetidae</taxon>
        <taxon>Glomerellales</taxon>
        <taxon>Glomerellaceae</taxon>
        <taxon>Colletotrichum</taxon>
        <taxon>Colletotrichum destructivum species complex</taxon>
    </lineage>
</organism>
<sequence>MEDKQNVIEDNRTPSREKVPWNTWTGSTRKHKLAYRVWRNKGDDQAFTGFLEVQIKGRARLDVVFTARSEPDHIVPGLRRSRYGSVFRSGSHPSAKRTTFALGISKWHEDVDWTLSGTWRKDFLGAIISSRRINHIPYILGPLEKSTS</sequence>
<name>A0A5Q4BCX2_9PEZI</name>
<evidence type="ECO:0000313" key="3">
    <source>
        <dbReference type="Proteomes" id="UP000326340"/>
    </source>
</evidence>
<feature type="region of interest" description="Disordered" evidence="1">
    <location>
        <begin position="1"/>
        <end position="22"/>
    </location>
</feature>
<comment type="caution">
    <text evidence="2">The sequence shown here is derived from an EMBL/GenBank/DDBJ whole genome shotgun (WGS) entry which is preliminary data.</text>
</comment>
<reference evidence="2 3" key="1">
    <citation type="journal article" date="2019" name="Sci. Rep.">
        <title>Colletotrichum shisoi sp. nov., an anthracnose pathogen of Perilla frutescens in Japan: molecular phylogenetic, morphological and genomic evidence.</title>
        <authorList>
            <person name="Gan P."/>
            <person name="Tsushima A."/>
            <person name="Hiroyama R."/>
            <person name="Narusaka M."/>
            <person name="Takano Y."/>
            <person name="Narusaka Y."/>
            <person name="Kawaradani M."/>
            <person name="Damm U."/>
            <person name="Shirasu K."/>
        </authorList>
    </citation>
    <scope>NUCLEOTIDE SEQUENCE [LARGE SCALE GENOMIC DNA]</scope>
    <source>
        <strain evidence="2 3">PG-2018a</strain>
    </source>
</reference>
<keyword evidence="3" id="KW-1185">Reference proteome</keyword>
<proteinExistence type="predicted"/>
<feature type="compositionally biased region" description="Basic and acidic residues" evidence="1">
    <location>
        <begin position="1"/>
        <end position="19"/>
    </location>
</feature>
<dbReference type="EMBL" id="PUHP01002079">
    <property type="protein sequence ID" value="TQN64752.1"/>
    <property type="molecule type" value="Genomic_DNA"/>
</dbReference>
<accession>A0A5Q4BCX2</accession>
<evidence type="ECO:0000256" key="1">
    <source>
        <dbReference type="SAM" id="MobiDB-lite"/>
    </source>
</evidence>
<protein>
    <submittedName>
        <fullName evidence="2">Uncharacterized protein</fullName>
    </submittedName>
</protein>
<dbReference type="AlphaFoldDB" id="A0A5Q4BCX2"/>